<proteinExistence type="predicted"/>
<gene>
    <name evidence="1" type="ORF">C6569_17655</name>
</gene>
<evidence type="ECO:0000313" key="2">
    <source>
        <dbReference type="Proteomes" id="UP000237889"/>
    </source>
</evidence>
<accession>A0A2S0NFR8</accession>
<dbReference type="SUPFAM" id="SSF103025">
    <property type="entry name" value="Folate-binding domain"/>
    <property type="match status" value="1"/>
</dbReference>
<reference evidence="1 2" key="1">
    <citation type="submission" date="2018-03" db="EMBL/GenBank/DDBJ databases">
        <title>Genome sequencing of Phreatobacter sp.</title>
        <authorList>
            <person name="Kim S.-J."/>
            <person name="Heo J."/>
            <person name="Kwon S.-W."/>
        </authorList>
    </citation>
    <scope>NUCLEOTIDE SEQUENCE [LARGE SCALE GENOMIC DNA]</scope>
    <source>
        <strain evidence="1 2">S-12</strain>
    </source>
</reference>
<dbReference type="Gene3D" id="3.30.1360.120">
    <property type="entry name" value="Probable tRNA modification gtpase trme, domain 1"/>
    <property type="match status" value="1"/>
</dbReference>
<evidence type="ECO:0000313" key="1">
    <source>
        <dbReference type="EMBL" id="AVO46743.1"/>
    </source>
</evidence>
<sequence length="193" mass="19667">MADLVHHGGFAGRSRRVGTGAGLRAVERAGLAAASVIARRGKADEAASALGRMAGAVVVDGPKRTFGGGLTLLGTGPGAWLVLADRPMLVAELMAALAGVAAVVDQSDGQAILDLSGPNLAEVLETGARLDLHPSRFATDDVAVTAIAHIGVTLWMAEDRATVTLAAPRSYAASLLHWLDASARPFGLALETD</sequence>
<name>A0A2S0NFR8_9HYPH</name>
<organism evidence="1 2">
    <name type="scientific">Phreatobacter cathodiphilus</name>
    <dbReference type="NCBI Taxonomy" id="1868589"/>
    <lineage>
        <taxon>Bacteria</taxon>
        <taxon>Pseudomonadati</taxon>
        <taxon>Pseudomonadota</taxon>
        <taxon>Alphaproteobacteria</taxon>
        <taxon>Hyphomicrobiales</taxon>
        <taxon>Phreatobacteraceae</taxon>
        <taxon>Phreatobacter</taxon>
    </lineage>
</organism>
<dbReference type="InterPro" id="IPR007375">
    <property type="entry name" value="SoxG"/>
</dbReference>
<dbReference type="Gene3D" id="3.30.70.1520">
    <property type="entry name" value="Heterotetrameric sarcosine oxidase"/>
    <property type="match status" value="1"/>
</dbReference>
<dbReference type="InterPro" id="IPR027266">
    <property type="entry name" value="TrmE/GcvT-like"/>
</dbReference>
<dbReference type="EMBL" id="CP027668">
    <property type="protein sequence ID" value="AVO46743.1"/>
    <property type="molecule type" value="Genomic_DNA"/>
</dbReference>
<dbReference type="Pfam" id="PF04268">
    <property type="entry name" value="SoxG"/>
    <property type="match status" value="1"/>
</dbReference>
<dbReference type="OrthoDB" id="7562825at2"/>
<dbReference type="Proteomes" id="UP000237889">
    <property type="component" value="Chromosome"/>
</dbReference>
<dbReference type="RefSeq" id="WP_106750113.1">
    <property type="nucleotide sequence ID" value="NZ_CP027668.1"/>
</dbReference>
<protein>
    <submittedName>
        <fullName evidence="1">Sarcosine oxidase subunit gamma</fullName>
    </submittedName>
</protein>
<dbReference type="KEGG" id="phr:C6569_17655"/>
<dbReference type="AlphaFoldDB" id="A0A2S0NFR8"/>
<keyword evidence="2" id="KW-1185">Reference proteome</keyword>